<accession>A0A9P4NZY8</accession>
<dbReference type="EMBL" id="MU007017">
    <property type="protein sequence ID" value="KAF2434343.1"/>
    <property type="molecule type" value="Genomic_DNA"/>
</dbReference>
<evidence type="ECO:0000313" key="3">
    <source>
        <dbReference type="Proteomes" id="UP000800235"/>
    </source>
</evidence>
<evidence type="ECO:0000259" key="1">
    <source>
        <dbReference type="Pfam" id="PF06985"/>
    </source>
</evidence>
<dbReference type="PANTHER" id="PTHR24148">
    <property type="entry name" value="ANKYRIN REPEAT DOMAIN-CONTAINING PROTEIN 39 HOMOLOG-RELATED"/>
    <property type="match status" value="1"/>
</dbReference>
<dbReference type="InterPro" id="IPR010730">
    <property type="entry name" value="HET"/>
</dbReference>
<gene>
    <name evidence="2" type="ORF">EJ08DRAFT_582491</name>
</gene>
<organism evidence="2 3">
    <name type="scientific">Tothia fuscella</name>
    <dbReference type="NCBI Taxonomy" id="1048955"/>
    <lineage>
        <taxon>Eukaryota</taxon>
        <taxon>Fungi</taxon>
        <taxon>Dikarya</taxon>
        <taxon>Ascomycota</taxon>
        <taxon>Pezizomycotina</taxon>
        <taxon>Dothideomycetes</taxon>
        <taxon>Pleosporomycetidae</taxon>
        <taxon>Venturiales</taxon>
        <taxon>Cylindrosympodiaceae</taxon>
        <taxon>Tothia</taxon>
    </lineage>
</organism>
<feature type="domain" description="Heterokaryon incompatibility" evidence="1">
    <location>
        <begin position="50"/>
        <end position="179"/>
    </location>
</feature>
<dbReference type="InterPro" id="IPR052895">
    <property type="entry name" value="HetReg/Transcr_Mod"/>
</dbReference>
<dbReference type="AlphaFoldDB" id="A0A9P4NZY8"/>
<dbReference type="Pfam" id="PF06985">
    <property type="entry name" value="HET"/>
    <property type="match status" value="1"/>
</dbReference>
<keyword evidence="3" id="KW-1185">Reference proteome</keyword>
<name>A0A9P4NZY8_9PEZI</name>
<sequence>MYPKQSVYENLPLDLSRKQIRLVQIEPGRPDDVLTCKLFCVALRQPACPFHALSYTWDQDPPTRTVKINETDFLVRRNLYSALVQLRHPSFPVRLWVDAICINQDSIVERNSQVPLMGDIYSSAAKVIFWLGEGNNTTDLALQALKRLVVLSQEPECTKTGMNDIFTRPWFDRTWTVQELASAEN</sequence>
<proteinExistence type="predicted"/>
<dbReference type="OrthoDB" id="2157530at2759"/>
<dbReference type="PANTHER" id="PTHR24148:SF73">
    <property type="entry name" value="HET DOMAIN PROTEIN (AFU_ORTHOLOGUE AFUA_8G01020)"/>
    <property type="match status" value="1"/>
</dbReference>
<evidence type="ECO:0000313" key="2">
    <source>
        <dbReference type="EMBL" id="KAF2434343.1"/>
    </source>
</evidence>
<reference evidence="2" key="1">
    <citation type="journal article" date="2020" name="Stud. Mycol.">
        <title>101 Dothideomycetes genomes: a test case for predicting lifestyles and emergence of pathogens.</title>
        <authorList>
            <person name="Haridas S."/>
            <person name="Albert R."/>
            <person name="Binder M."/>
            <person name="Bloem J."/>
            <person name="Labutti K."/>
            <person name="Salamov A."/>
            <person name="Andreopoulos B."/>
            <person name="Baker S."/>
            <person name="Barry K."/>
            <person name="Bills G."/>
            <person name="Bluhm B."/>
            <person name="Cannon C."/>
            <person name="Castanera R."/>
            <person name="Culley D."/>
            <person name="Daum C."/>
            <person name="Ezra D."/>
            <person name="Gonzalez J."/>
            <person name="Henrissat B."/>
            <person name="Kuo A."/>
            <person name="Liang C."/>
            <person name="Lipzen A."/>
            <person name="Lutzoni F."/>
            <person name="Magnuson J."/>
            <person name="Mondo S."/>
            <person name="Nolan M."/>
            <person name="Ohm R."/>
            <person name="Pangilinan J."/>
            <person name="Park H.-J."/>
            <person name="Ramirez L."/>
            <person name="Alfaro M."/>
            <person name="Sun H."/>
            <person name="Tritt A."/>
            <person name="Yoshinaga Y."/>
            <person name="Zwiers L.-H."/>
            <person name="Turgeon B."/>
            <person name="Goodwin S."/>
            <person name="Spatafora J."/>
            <person name="Crous P."/>
            <person name="Grigoriev I."/>
        </authorList>
    </citation>
    <scope>NUCLEOTIDE SEQUENCE</scope>
    <source>
        <strain evidence="2">CBS 130266</strain>
    </source>
</reference>
<feature type="non-terminal residue" evidence="2">
    <location>
        <position position="185"/>
    </location>
</feature>
<dbReference type="Proteomes" id="UP000800235">
    <property type="component" value="Unassembled WGS sequence"/>
</dbReference>
<protein>
    <submittedName>
        <fullName evidence="2">Heterokaryon incompatibility protein</fullName>
    </submittedName>
</protein>
<comment type="caution">
    <text evidence="2">The sequence shown here is derived from an EMBL/GenBank/DDBJ whole genome shotgun (WGS) entry which is preliminary data.</text>
</comment>